<keyword evidence="2" id="KW-1185">Reference proteome</keyword>
<reference evidence="1 2" key="1">
    <citation type="submission" date="2023-07" db="EMBL/GenBank/DDBJ databases">
        <title>Sorghum-associated microbial communities from plants grown in Nebraska, USA.</title>
        <authorList>
            <person name="Schachtman D."/>
        </authorList>
    </citation>
    <scope>NUCLEOTIDE SEQUENCE [LARGE SCALE GENOMIC DNA]</scope>
    <source>
        <strain evidence="1 2">BE167</strain>
    </source>
</reference>
<dbReference type="Proteomes" id="UP001252243">
    <property type="component" value="Unassembled WGS sequence"/>
</dbReference>
<name>A0ABU1UEU0_9MICC</name>
<organism evidence="1 2">
    <name type="scientific">Arthrobacter ginsengisoli</name>
    <dbReference type="NCBI Taxonomy" id="1356565"/>
    <lineage>
        <taxon>Bacteria</taxon>
        <taxon>Bacillati</taxon>
        <taxon>Actinomycetota</taxon>
        <taxon>Actinomycetes</taxon>
        <taxon>Micrococcales</taxon>
        <taxon>Micrococcaceae</taxon>
        <taxon>Arthrobacter</taxon>
    </lineage>
</organism>
<dbReference type="RefSeq" id="WP_310058928.1">
    <property type="nucleotide sequence ID" value="NZ_JAVDVQ010000013.1"/>
</dbReference>
<proteinExistence type="predicted"/>
<accession>A0ABU1UEU0</accession>
<comment type="caution">
    <text evidence="1">The sequence shown here is derived from an EMBL/GenBank/DDBJ whole genome shotgun (WGS) entry which is preliminary data.</text>
</comment>
<dbReference type="EMBL" id="JAVDVQ010000013">
    <property type="protein sequence ID" value="MDR7083718.1"/>
    <property type="molecule type" value="Genomic_DNA"/>
</dbReference>
<evidence type="ECO:0000313" key="1">
    <source>
        <dbReference type="EMBL" id="MDR7083718.1"/>
    </source>
</evidence>
<sequence>MDQQHVPAWYEVRIKDHLNDRWADWFDGMVLTRESDDTTTLCGPVIDQAALHGLLGKVRDLGATLISVQAVGNPDALREIPRACGPAQGPTANEAP</sequence>
<evidence type="ECO:0000313" key="2">
    <source>
        <dbReference type="Proteomes" id="UP001252243"/>
    </source>
</evidence>
<protein>
    <submittedName>
        <fullName evidence="1">Uncharacterized protein</fullName>
    </submittedName>
</protein>
<gene>
    <name evidence="1" type="ORF">J2X01_003013</name>
</gene>